<comment type="subcellular location">
    <subcellularLocation>
        <location evidence="1">Secreted</location>
    </subcellularLocation>
</comment>
<reference evidence="16" key="2">
    <citation type="submission" date="2019-02" db="EMBL/GenBank/DDBJ databases">
        <title>Opniocepnalus argus Var Kimnra genome.</title>
        <authorList>
            <person name="Zhou C."/>
            <person name="Xiao S."/>
        </authorList>
    </citation>
    <scope>NUCLEOTIDE SEQUENCE [LARGE SCALE GENOMIC DNA]</scope>
</reference>
<dbReference type="PANTHER" id="PTHR18976:SF28">
    <property type="entry name" value="APOLIPOPROTEIN A-IV-RELATED"/>
    <property type="match status" value="1"/>
</dbReference>
<evidence type="ECO:0000256" key="9">
    <source>
        <dbReference type="ARBA" id="ARBA00023055"/>
    </source>
</evidence>
<dbReference type="GO" id="GO:0034362">
    <property type="term" value="C:low-density lipoprotein particle"/>
    <property type="evidence" value="ECO:0007669"/>
    <property type="project" value="TreeGrafter"/>
</dbReference>
<dbReference type="InterPro" id="IPR000074">
    <property type="entry name" value="ApoA_E"/>
</dbReference>
<dbReference type="FunFam" id="1.20.120.20:FF:000007">
    <property type="entry name" value="Apolipoprotein A-IV a"/>
    <property type="match status" value="1"/>
</dbReference>
<keyword evidence="15" id="KW-0449">Lipoprotein</keyword>
<keyword evidence="3" id="KW-0813">Transport</keyword>
<dbReference type="Pfam" id="PF01442">
    <property type="entry name" value="Apolipoprotein"/>
    <property type="match status" value="1"/>
</dbReference>
<dbReference type="Proteomes" id="UP000503349">
    <property type="component" value="Chromosome 7"/>
</dbReference>
<gene>
    <name evidence="15" type="ORF">EXN66_Car007823</name>
</gene>
<evidence type="ECO:0000256" key="6">
    <source>
        <dbReference type="ARBA" id="ARBA00022729"/>
    </source>
</evidence>
<evidence type="ECO:0000313" key="15">
    <source>
        <dbReference type="EMBL" id="KAF3692147.1"/>
    </source>
</evidence>
<dbReference type="EMBL" id="CM015718">
    <property type="protein sequence ID" value="KAF3692147.1"/>
    <property type="molecule type" value="Genomic_DNA"/>
</dbReference>
<dbReference type="Gene3D" id="1.20.120.20">
    <property type="entry name" value="Apolipoprotein"/>
    <property type="match status" value="2"/>
</dbReference>
<dbReference type="GO" id="GO:0060228">
    <property type="term" value="F:phosphatidylcholine-sterol O-acyltransferase activator activity"/>
    <property type="evidence" value="ECO:0007669"/>
    <property type="project" value="TreeGrafter"/>
</dbReference>
<evidence type="ECO:0000256" key="8">
    <source>
        <dbReference type="ARBA" id="ARBA00022850"/>
    </source>
</evidence>
<evidence type="ECO:0000256" key="2">
    <source>
        <dbReference type="ARBA" id="ARBA00008788"/>
    </source>
</evidence>
<reference evidence="15 16" key="1">
    <citation type="submission" date="2019-02" db="EMBL/GenBank/DDBJ databases">
        <title>Opniocepnalus argus genome.</title>
        <authorList>
            <person name="Zhou C."/>
            <person name="Xiao S."/>
        </authorList>
    </citation>
    <scope>NUCLEOTIDE SEQUENCE [LARGE SCALE GENOMIC DNA]</scope>
    <source>
        <strain evidence="15">OARG1902GOOAL</strain>
        <tissue evidence="15">Muscle</tissue>
    </source>
</reference>
<evidence type="ECO:0000256" key="4">
    <source>
        <dbReference type="ARBA" id="ARBA00022525"/>
    </source>
</evidence>
<dbReference type="GO" id="GO:0042157">
    <property type="term" value="P:lipoprotein metabolic process"/>
    <property type="evidence" value="ECO:0007669"/>
    <property type="project" value="InterPro"/>
</dbReference>
<keyword evidence="7" id="KW-0677">Repeat</keyword>
<keyword evidence="9" id="KW-0445">Lipid transport</keyword>
<feature type="signal peptide" evidence="14">
    <location>
        <begin position="1"/>
        <end position="17"/>
    </location>
</feature>
<keyword evidence="16" id="KW-1185">Reference proteome</keyword>
<feature type="chain" id="PRO_5026130352" evidence="14">
    <location>
        <begin position="18"/>
        <end position="255"/>
    </location>
</feature>
<evidence type="ECO:0000256" key="5">
    <source>
        <dbReference type="ARBA" id="ARBA00022548"/>
    </source>
</evidence>
<dbReference type="GO" id="GO:0120020">
    <property type="term" value="F:cholesterol transfer activity"/>
    <property type="evidence" value="ECO:0007669"/>
    <property type="project" value="TreeGrafter"/>
</dbReference>
<dbReference type="GO" id="GO:0033700">
    <property type="term" value="P:phospholipid efflux"/>
    <property type="evidence" value="ECO:0007669"/>
    <property type="project" value="TreeGrafter"/>
</dbReference>
<evidence type="ECO:0000256" key="7">
    <source>
        <dbReference type="ARBA" id="ARBA00022737"/>
    </source>
</evidence>
<dbReference type="SUPFAM" id="SSF58113">
    <property type="entry name" value="Apolipoprotein A-I"/>
    <property type="match status" value="1"/>
</dbReference>
<sequence length="255" mass="29016">MKLLVVLILAVFSGCHANLFYADAPKPQLEVLTDAFWDYVSKATQTADDTLQMIRQSQFGQDVSARLTESADIASKYAVTLQEQLPPAAQDIITKFTTEADVLKERVTQELSTVREKLEPYTDDLKAHIQQRVEQIKQELAPYADSMDSEGLRAILIQKSEELKTNLEQSMKDLQTQLGPYTDDLKQKVDEHLQNFKDRVTPVSEQVQSELTQRAQQVKEMAAPYVDELREKLDPYAQDLQARLTSLYESFVKAN</sequence>
<evidence type="ECO:0000256" key="14">
    <source>
        <dbReference type="SAM" id="SignalP"/>
    </source>
</evidence>
<keyword evidence="10" id="KW-0443">Lipid metabolism</keyword>
<comment type="similarity">
    <text evidence="2">Belongs to the apolipoprotein A1/A4/E family.</text>
</comment>
<evidence type="ECO:0000313" key="16">
    <source>
        <dbReference type="Proteomes" id="UP000503349"/>
    </source>
</evidence>
<dbReference type="GO" id="GO:0055090">
    <property type="term" value="P:acylglycerol homeostasis"/>
    <property type="evidence" value="ECO:0007669"/>
    <property type="project" value="TreeGrafter"/>
</dbReference>
<keyword evidence="12" id="KW-0753">Steroid metabolism</keyword>
<evidence type="ECO:0000256" key="10">
    <source>
        <dbReference type="ARBA" id="ARBA00023098"/>
    </source>
</evidence>
<organism evidence="15 16">
    <name type="scientific">Channa argus</name>
    <name type="common">Northern snakehead</name>
    <name type="synonym">Ophicephalus argus</name>
    <dbReference type="NCBI Taxonomy" id="215402"/>
    <lineage>
        <taxon>Eukaryota</taxon>
        <taxon>Metazoa</taxon>
        <taxon>Chordata</taxon>
        <taxon>Craniata</taxon>
        <taxon>Vertebrata</taxon>
        <taxon>Euteleostomi</taxon>
        <taxon>Actinopterygii</taxon>
        <taxon>Neopterygii</taxon>
        <taxon>Teleostei</taxon>
        <taxon>Neoteleostei</taxon>
        <taxon>Acanthomorphata</taxon>
        <taxon>Anabantaria</taxon>
        <taxon>Anabantiformes</taxon>
        <taxon>Channoidei</taxon>
        <taxon>Channidae</taxon>
        <taxon>Channa</taxon>
    </lineage>
</organism>
<evidence type="ECO:0000256" key="3">
    <source>
        <dbReference type="ARBA" id="ARBA00022448"/>
    </source>
</evidence>
<dbReference type="GO" id="GO:0008203">
    <property type="term" value="P:cholesterol metabolic process"/>
    <property type="evidence" value="ECO:0007669"/>
    <property type="project" value="UniProtKB-KW"/>
</dbReference>
<dbReference type="FunFam" id="1.20.120.20:FF:000008">
    <property type="entry name" value="Apolipoprotein A-IV a"/>
    <property type="match status" value="1"/>
</dbReference>
<dbReference type="GO" id="GO:0034361">
    <property type="term" value="C:very-low-density lipoprotein particle"/>
    <property type="evidence" value="ECO:0007669"/>
    <property type="project" value="TreeGrafter"/>
</dbReference>
<dbReference type="GO" id="GO:0042627">
    <property type="term" value="C:chylomicron"/>
    <property type="evidence" value="ECO:0007669"/>
    <property type="project" value="TreeGrafter"/>
</dbReference>
<keyword evidence="8" id="KW-0345">HDL</keyword>
<evidence type="ECO:0000256" key="12">
    <source>
        <dbReference type="ARBA" id="ARBA00023221"/>
    </source>
</evidence>
<keyword evidence="4" id="KW-0964">Secreted</keyword>
<keyword evidence="11" id="KW-1207">Sterol metabolism</keyword>
<name>A0A6G1PPK5_CHAAH</name>
<dbReference type="GO" id="GO:1903561">
    <property type="term" value="C:extracellular vesicle"/>
    <property type="evidence" value="ECO:0007669"/>
    <property type="project" value="TreeGrafter"/>
</dbReference>
<dbReference type="InterPro" id="IPR050163">
    <property type="entry name" value="Apolipoprotein_A1/A4/E"/>
</dbReference>
<dbReference type="GO" id="GO:0034364">
    <property type="term" value="C:high-density lipoprotein particle"/>
    <property type="evidence" value="ECO:0007669"/>
    <property type="project" value="UniProtKB-KW"/>
</dbReference>
<proteinExistence type="inferred from homology"/>
<dbReference type="GO" id="GO:0033344">
    <property type="term" value="P:cholesterol efflux"/>
    <property type="evidence" value="ECO:0007669"/>
    <property type="project" value="TreeGrafter"/>
</dbReference>
<accession>A0A6G1PPK5</accession>
<dbReference type="AlphaFoldDB" id="A0A6G1PPK5"/>
<evidence type="ECO:0000256" key="11">
    <source>
        <dbReference type="ARBA" id="ARBA00023166"/>
    </source>
</evidence>
<dbReference type="OrthoDB" id="9048614at2759"/>
<evidence type="ECO:0000256" key="1">
    <source>
        <dbReference type="ARBA" id="ARBA00004613"/>
    </source>
</evidence>
<keyword evidence="5" id="KW-0153">Cholesterol metabolism</keyword>
<evidence type="ECO:0000256" key="13">
    <source>
        <dbReference type="ARBA" id="ARBA00037506"/>
    </source>
</evidence>
<dbReference type="GO" id="GO:0005543">
    <property type="term" value="F:phospholipid binding"/>
    <property type="evidence" value="ECO:0007669"/>
    <property type="project" value="TreeGrafter"/>
</dbReference>
<dbReference type="PANTHER" id="PTHR18976">
    <property type="entry name" value="APOLIPOPROTEIN"/>
    <property type="match status" value="1"/>
</dbReference>
<protein>
    <submittedName>
        <fullName evidence="15">Apolipoprotein A-I</fullName>
    </submittedName>
</protein>
<dbReference type="PROSITE" id="PS51257">
    <property type="entry name" value="PROKAR_LIPOPROTEIN"/>
    <property type="match status" value="1"/>
</dbReference>
<keyword evidence="6 14" id="KW-0732">Signal</keyword>
<comment type="function">
    <text evidence="13">Participates in the reverse transport of cholesterol from tissues to the liver for excretion by promoting cholesterol efflux from tissues and by acting as a cofactor for the lecithin cholesterol acyltransferase (LCAT).</text>
</comment>